<keyword evidence="1" id="KW-0812">Transmembrane</keyword>
<gene>
    <name evidence="2" type="ORF">T472_0216420</name>
</gene>
<feature type="transmembrane region" description="Helical" evidence="1">
    <location>
        <begin position="34"/>
        <end position="54"/>
    </location>
</feature>
<dbReference type="RefSeq" id="WP_023384188.1">
    <property type="nucleotide sequence ID" value="NZ_AXUN02000206.1"/>
</dbReference>
<dbReference type="Proteomes" id="UP000017747">
    <property type="component" value="Unassembled WGS sequence"/>
</dbReference>
<protein>
    <submittedName>
        <fullName evidence="2">Uncharacterized protein</fullName>
    </submittedName>
</protein>
<reference evidence="2 3" key="1">
    <citation type="journal article" date="2014" name="Genome Announc.">
        <title>Genome Sequence of Youngiibacter fragilis, the Type Strain of the Genus Youngiibacter.</title>
        <authorList>
            <person name="Wawrik C.B."/>
            <person name="Callaghan A.V."/>
            <person name="Stamps B.W."/>
            <person name="Wawrik B."/>
        </authorList>
    </citation>
    <scope>NUCLEOTIDE SEQUENCE [LARGE SCALE GENOMIC DNA]</scope>
    <source>
        <strain evidence="2 3">232.1</strain>
    </source>
</reference>
<keyword evidence="3" id="KW-1185">Reference proteome</keyword>
<dbReference type="EMBL" id="AXUN02000206">
    <property type="protein sequence ID" value="ETA79536.1"/>
    <property type="molecule type" value="Genomic_DNA"/>
</dbReference>
<accession>V7I2M3</accession>
<keyword evidence="1" id="KW-1133">Transmembrane helix</keyword>
<keyword evidence="1" id="KW-0472">Membrane</keyword>
<evidence type="ECO:0000313" key="3">
    <source>
        <dbReference type="Proteomes" id="UP000017747"/>
    </source>
</evidence>
<organism evidence="2 3">
    <name type="scientific">Youngiibacter fragilis 232.1</name>
    <dbReference type="NCBI Taxonomy" id="994573"/>
    <lineage>
        <taxon>Bacteria</taxon>
        <taxon>Bacillati</taxon>
        <taxon>Bacillota</taxon>
        <taxon>Clostridia</taxon>
        <taxon>Eubacteriales</taxon>
        <taxon>Clostridiaceae</taxon>
        <taxon>Youngiibacter</taxon>
    </lineage>
</organism>
<dbReference type="OrthoDB" id="1956573at2"/>
<dbReference type="AlphaFoldDB" id="V7I2M3"/>
<name>V7I2M3_9CLOT</name>
<evidence type="ECO:0000313" key="2">
    <source>
        <dbReference type="EMBL" id="ETA79536.1"/>
    </source>
</evidence>
<evidence type="ECO:0000256" key="1">
    <source>
        <dbReference type="SAM" id="Phobius"/>
    </source>
</evidence>
<sequence length="64" mass="7631">MRNKVSKPLFMIINLIWAVTWILGASYIRKEYNIKLWIYVIVTTIVVMAGQMLIKRIFMKIDNK</sequence>
<proteinExistence type="predicted"/>
<feature type="transmembrane region" description="Helical" evidence="1">
    <location>
        <begin position="9"/>
        <end position="28"/>
    </location>
</feature>
<comment type="caution">
    <text evidence="2">The sequence shown here is derived from an EMBL/GenBank/DDBJ whole genome shotgun (WGS) entry which is preliminary data.</text>
</comment>